<gene>
    <name evidence="4" type="ORF">TrVE_jg10225</name>
</gene>
<accession>A0A9W7B4Z7</accession>
<feature type="repeat" description="TPR" evidence="1">
    <location>
        <begin position="615"/>
        <end position="648"/>
    </location>
</feature>
<dbReference type="InterPro" id="IPR011990">
    <property type="entry name" value="TPR-like_helical_dom_sf"/>
</dbReference>
<protein>
    <submittedName>
        <fullName evidence="4">Uncharacterized protein</fullName>
    </submittedName>
</protein>
<name>A0A9W7B4Z7_9STRA</name>
<dbReference type="SUPFAM" id="SSF48452">
    <property type="entry name" value="TPR-like"/>
    <property type="match status" value="1"/>
</dbReference>
<evidence type="ECO:0000313" key="4">
    <source>
        <dbReference type="EMBL" id="GMH83967.1"/>
    </source>
</evidence>
<evidence type="ECO:0000256" key="1">
    <source>
        <dbReference type="PROSITE-ProRule" id="PRU00339"/>
    </source>
</evidence>
<keyword evidence="2" id="KW-0175">Coiled coil</keyword>
<sequence length="719" mass="80207">MGAAVSVDAGFAGGPASIISDIEARRLLGGAMWPLYADEFNSLPQPVTLIAFKEHAEKCLQQLVLMGKLSLTLEFVESGSLFNDDKNINIKIVPKAGEATVVKKKKRRKSSLMSAKDASKTPKNVFASLHSGEESKQSDIVFENVDEDVPKKHISKKTAMFGVSEKGRKLVGVDGMSEANAKKKAAYQERMQAEAEGRPTEVQEKVLRQKEQVHSKKTAFFGVTEKGRHLVEDDAPMSEENKAKIEAYHNRLVLEEGQPSTNAEKALREKAVLEKEKEKPHQQHSKGSIILGVSAKARHMVEEDVGLSAENQAKVKAYQDKLKAEESGGQSPRTKKRAKENQALSTNTSTAPSKRSLILGVNTKARNLVTSTNNMSPEHMKKVEDHKQQMRLVEEQRLQELRERLEAEGLSQEEANRKSYGHIFHPEVTVNELLDLRSKYLASPDEAQEFMVEDMLQEIDRICQAEAPQHNITPGDVLMDKDGCWDEDPCSLVPDIVRMAWDFVHAGDLEVHNETSDGDLNYSTAIRLFAIGDTLTEMEHADILCGLGISISDIGYHDKGIELLEHSRFLDSENHITLLYLGVVYYENEQLEDAAEVLDKAIRTCAKANDHHHLEEALRKRGNAFEDMGDFKSAAKNYAIAMELQPEEPTFFSARALCLKELGLYAKASTTFESASQKYISHGDEEAHRECLEEAKVCKEKALQKRAAKKAEGEEKEGR</sequence>
<dbReference type="SMART" id="SM00028">
    <property type="entry name" value="TPR"/>
    <property type="match status" value="3"/>
</dbReference>
<feature type="region of interest" description="Disordered" evidence="3">
    <location>
        <begin position="319"/>
        <end position="357"/>
    </location>
</feature>
<dbReference type="Proteomes" id="UP001165160">
    <property type="component" value="Unassembled WGS sequence"/>
</dbReference>
<comment type="caution">
    <text evidence="4">The sequence shown here is derived from an EMBL/GenBank/DDBJ whole genome shotgun (WGS) entry which is preliminary data.</text>
</comment>
<evidence type="ECO:0000256" key="2">
    <source>
        <dbReference type="SAM" id="Coils"/>
    </source>
</evidence>
<dbReference type="Pfam" id="PF13432">
    <property type="entry name" value="TPR_16"/>
    <property type="match status" value="1"/>
</dbReference>
<keyword evidence="5" id="KW-1185">Reference proteome</keyword>
<reference evidence="5" key="1">
    <citation type="journal article" date="2023" name="Commun. Biol.">
        <title>Genome analysis of Parmales, the sister group of diatoms, reveals the evolutionary specialization of diatoms from phago-mixotrophs to photoautotrophs.</title>
        <authorList>
            <person name="Ban H."/>
            <person name="Sato S."/>
            <person name="Yoshikawa S."/>
            <person name="Yamada K."/>
            <person name="Nakamura Y."/>
            <person name="Ichinomiya M."/>
            <person name="Sato N."/>
            <person name="Blanc-Mathieu R."/>
            <person name="Endo H."/>
            <person name="Kuwata A."/>
            <person name="Ogata H."/>
        </authorList>
    </citation>
    <scope>NUCLEOTIDE SEQUENCE [LARGE SCALE GENOMIC DNA]</scope>
    <source>
        <strain evidence="5">NIES 3699</strain>
    </source>
</reference>
<evidence type="ECO:0000256" key="3">
    <source>
        <dbReference type="SAM" id="MobiDB-lite"/>
    </source>
</evidence>
<organism evidence="4 5">
    <name type="scientific">Triparma verrucosa</name>
    <dbReference type="NCBI Taxonomy" id="1606542"/>
    <lineage>
        <taxon>Eukaryota</taxon>
        <taxon>Sar</taxon>
        <taxon>Stramenopiles</taxon>
        <taxon>Ochrophyta</taxon>
        <taxon>Bolidophyceae</taxon>
        <taxon>Parmales</taxon>
        <taxon>Triparmaceae</taxon>
        <taxon>Triparma</taxon>
    </lineage>
</organism>
<dbReference type="AlphaFoldDB" id="A0A9W7B4Z7"/>
<dbReference type="Gene3D" id="1.25.40.10">
    <property type="entry name" value="Tetratricopeptide repeat domain"/>
    <property type="match status" value="1"/>
</dbReference>
<feature type="coiled-coil region" evidence="2">
    <location>
        <begin position="383"/>
        <end position="418"/>
    </location>
</feature>
<dbReference type="InterPro" id="IPR019734">
    <property type="entry name" value="TPR_rpt"/>
</dbReference>
<proteinExistence type="predicted"/>
<evidence type="ECO:0000313" key="5">
    <source>
        <dbReference type="Proteomes" id="UP001165160"/>
    </source>
</evidence>
<dbReference type="PROSITE" id="PS50005">
    <property type="entry name" value="TPR"/>
    <property type="match status" value="1"/>
</dbReference>
<dbReference type="EMBL" id="BRXX01000032">
    <property type="protein sequence ID" value="GMH83967.1"/>
    <property type="molecule type" value="Genomic_DNA"/>
</dbReference>
<keyword evidence="1" id="KW-0802">TPR repeat</keyword>
<feature type="compositionally biased region" description="Polar residues" evidence="3">
    <location>
        <begin position="342"/>
        <end position="353"/>
    </location>
</feature>